<comment type="caution">
    <text evidence="1">The sequence shown here is derived from an EMBL/GenBank/DDBJ whole genome shotgun (WGS) entry which is preliminary data.</text>
</comment>
<evidence type="ECO:0000313" key="2">
    <source>
        <dbReference type="Proteomes" id="UP001164929"/>
    </source>
</evidence>
<dbReference type="Proteomes" id="UP001164929">
    <property type="component" value="Chromosome 10"/>
</dbReference>
<keyword evidence="2" id="KW-1185">Reference proteome</keyword>
<reference evidence="1" key="1">
    <citation type="journal article" date="2023" name="Mol. Ecol. Resour.">
        <title>Chromosome-level genome assembly of a triploid poplar Populus alba 'Berolinensis'.</title>
        <authorList>
            <person name="Chen S."/>
            <person name="Yu Y."/>
            <person name="Wang X."/>
            <person name="Wang S."/>
            <person name="Zhang T."/>
            <person name="Zhou Y."/>
            <person name="He R."/>
            <person name="Meng N."/>
            <person name="Wang Y."/>
            <person name="Liu W."/>
            <person name="Liu Z."/>
            <person name="Liu J."/>
            <person name="Guo Q."/>
            <person name="Huang H."/>
            <person name="Sederoff R.R."/>
            <person name="Wang G."/>
            <person name="Qu G."/>
            <person name="Chen S."/>
        </authorList>
    </citation>
    <scope>NUCLEOTIDE SEQUENCE</scope>
    <source>
        <strain evidence="1">SC-2020</strain>
    </source>
</reference>
<dbReference type="AlphaFoldDB" id="A0AAD6Q8F0"/>
<gene>
    <name evidence="1" type="ORF">NC653_024922</name>
</gene>
<name>A0AAD6Q8F0_9ROSI</name>
<sequence length="89" mass="11013">MSPLLCYLCYRDQETVSHFLIHRRKVWILWSRQWSFYAHGERQRMIWSLILDAMPWSVWLARNNCKFDDFVLDSDRIYALVFHRVAFWA</sequence>
<accession>A0AAD6Q8F0</accession>
<evidence type="ECO:0000313" key="1">
    <source>
        <dbReference type="EMBL" id="KAJ6981665.1"/>
    </source>
</evidence>
<proteinExistence type="predicted"/>
<organism evidence="1 2">
    <name type="scientific">Populus alba x Populus x berolinensis</name>
    <dbReference type="NCBI Taxonomy" id="444605"/>
    <lineage>
        <taxon>Eukaryota</taxon>
        <taxon>Viridiplantae</taxon>
        <taxon>Streptophyta</taxon>
        <taxon>Embryophyta</taxon>
        <taxon>Tracheophyta</taxon>
        <taxon>Spermatophyta</taxon>
        <taxon>Magnoliopsida</taxon>
        <taxon>eudicotyledons</taxon>
        <taxon>Gunneridae</taxon>
        <taxon>Pentapetalae</taxon>
        <taxon>rosids</taxon>
        <taxon>fabids</taxon>
        <taxon>Malpighiales</taxon>
        <taxon>Salicaceae</taxon>
        <taxon>Saliceae</taxon>
        <taxon>Populus</taxon>
    </lineage>
</organism>
<dbReference type="EMBL" id="JAQIZT010000010">
    <property type="protein sequence ID" value="KAJ6981665.1"/>
    <property type="molecule type" value="Genomic_DNA"/>
</dbReference>
<protein>
    <submittedName>
        <fullName evidence="1">Uncharacterized protein</fullName>
    </submittedName>
</protein>